<feature type="signal peptide" evidence="5">
    <location>
        <begin position="1"/>
        <end position="22"/>
    </location>
</feature>
<evidence type="ECO:0000256" key="5">
    <source>
        <dbReference type="SAM" id="SignalP"/>
    </source>
</evidence>
<evidence type="ECO:0000256" key="3">
    <source>
        <dbReference type="ARBA" id="ARBA00022448"/>
    </source>
</evidence>
<dbReference type="Pfam" id="PF00496">
    <property type="entry name" value="SBP_bac_5"/>
    <property type="match status" value="1"/>
</dbReference>
<dbReference type="PROSITE" id="PS51257">
    <property type="entry name" value="PROKAR_LIPOPROTEIN"/>
    <property type="match status" value="1"/>
</dbReference>
<keyword evidence="4 5" id="KW-0732">Signal</keyword>
<reference evidence="7 8" key="1">
    <citation type="submission" date="2017-03" db="EMBL/GenBank/DDBJ databases">
        <title>Genome sequence of Clostridium oryzae DSM 28571.</title>
        <authorList>
            <person name="Poehlein A."/>
            <person name="Daniel R."/>
        </authorList>
    </citation>
    <scope>NUCLEOTIDE SEQUENCE [LARGE SCALE GENOMIC DNA]</scope>
    <source>
        <strain evidence="7 8">DSM 28571</strain>
    </source>
</reference>
<accession>A0A1V4IEM6</accession>
<dbReference type="PANTHER" id="PTHR30290:SF9">
    <property type="entry name" value="OLIGOPEPTIDE-BINDING PROTEIN APPA"/>
    <property type="match status" value="1"/>
</dbReference>
<dbReference type="Proteomes" id="UP000190080">
    <property type="component" value="Unassembled WGS sequence"/>
</dbReference>
<evidence type="ECO:0000259" key="6">
    <source>
        <dbReference type="Pfam" id="PF00496"/>
    </source>
</evidence>
<dbReference type="Gene3D" id="3.10.105.10">
    <property type="entry name" value="Dipeptide-binding Protein, Domain 3"/>
    <property type="match status" value="1"/>
</dbReference>
<dbReference type="STRING" id="1450648.CLORY_36330"/>
<dbReference type="Gene3D" id="3.40.190.10">
    <property type="entry name" value="Periplasmic binding protein-like II"/>
    <property type="match status" value="1"/>
</dbReference>
<dbReference type="EMBL" id="MZGV01000057">
    <property type="protein sequence ID" value="OPJ58403.1"/>
    <property type="molecule type" value="Genomic_DNA"/>
</dbReference>
<dbReference type="GO" id="GO:0043190">
    <property type="term" value="C:ATP-binding cassette (ABC) transporter complex"/>
    <property type="evidence" value="ECO:0007669"/>
    <property type="project" value="InterPro"/>
</dbReference>
<feature type="domain" description="Solute-binding protein family 5" evidence="6">
    <location>
        <begin position="84"/>
        <end position="457"/>
    </location>
</feature>
<dbReference type="InterPro" id="IPR039424">
    <property type="entry name" value="SBP_5"/>
</dbReference>
<dbReference type="GO" id="GO:1904680">
    <property type="term" value="F:peptide transmembrane transporter activity"/>
    <property type="evidence" value="ECO:0007669"/>
    <property type="project" value="TreeGrafter"/>
</dbReference>
<protein>
    <submittedName>
        <fullName evidence="7">Heme-binding protein A</fullName>
    </submittedName>
</protein>
<dbReference type="RefSeq" id="WP_139376083.1">
    <property type="nucleotide sequence ID" value="NZ_MZGV01000057.1"/>
</dbReference>
<keyword evidence="8" id="KW-1185">Reference proteome</keyword>
<dbReference type="InterPro" id="IPR023765">
    <property type="entry name" value="SBP_5_CS"/>
</dbReference>
<organism evidence="7 8">
    <name type="scientific">Clostridium oryzae</name>
    <dbReference type="NCBI Taxonomy" id="1450648"/>
    <lineage>
        <taxon>Bacteria</taxon>
        <taxon>Bacillati</taxon>
        <taxon>Bacillota</taxon>
        <taxon>Clostridia</taxon>
        <taxon>Eubacteriales</taxon>
        <taxon>Clostridiaceae</taxon>
        <taxon>Clostridium</taxon>
    </lineage>
</organism>
<dbReference type="SUPFAM" id="SSF53850">
    <property type="entry name" value="Periplasmic binding protein-like II"/>
    <property type="match status" value="1"/>
</dbReference>
<evidence type="ECO:0000313" key="8">
    <source>
        <dbReference type="Proteomes" id="UP000190080"/>
    </source>
</evidence>
<feature type="chain" id="PRO_5038817741" evidence="5">
    <location>
        <begin position="23"/>
        <end position="540"/>
    </location>
</feature>
<dbReference type="PROSITE" id="PS01040">
    <property type="entry name" value="SBP_BACTERIAL_5"/>
    <property type="match status" value="1"/>
</dbReference>
<dbReference type="PIRSF" id="PIRSF002741">
    <property type="entry name" value="MppA"/>
    <property type="match status" value="1"/>
</dbReference>
<dbReference type="GO" id="GO:0042597">
    <property type="term" value="C:periplasmic space"/>
    <property type="evidence" value="ECO:0007669"/>
    <property type="project" value="UniProtKB-ARBA"/>
</dbReference>
<dbReference type="GO" id="GO:0015833">
    <property type="term" value="P:peptide transport"/>
    <property type="evidence" value="ECO:0007669"/>
    <property type="project" value="TreeGrafter"/>
</dbReference>
<evidence type="ECO:0000256" key="4">
    <source>
        <dbReference type="ARBA" id="ARBA00022729"/>
    </source>
</evidence>
<dbReference type="AlphaFoldDB" id="A0A1V4IEM6"/>
<dbReference type="OrthoDB" id="9772924at2"/>
<evidence type="ECO:0000256" key="1">
    <source>
        <dbReference type="ARBA" id="ARBA00004193"/>
    </source>
</evidence>
<proteinExistence type="inferred from homology"/>
<dbReference type="InterPro" id="IPR000914">
    <property type="entry name" value="SBP_5_dom"/>
</dbReference>
<dbReference type="PANTHER" id="PTHR30290">
    <property type="entry name" value="PERIPLASMIC BINDING COMPONENT OF ABC TRANSPORTER"/>
    <property type="match status" value="1"/>
</dbReference>
<comment type="caution">
    <text evidence="7">The sequence shown here is derived from an EMBL/GenBank/DDBJ whole genome shotgun (WGS) entry which is preliminary data.</text>
</comment>
<keyword evidence="3" id="KW-0813">Transport</keyword>
<comment type="similarity">
    <text evidence="2">Belongs to the bacterial solute-binding protein 5 family.</text>
</comment>
<gene>
    <name evidence="7" type="primary">hbpA</name>
    <name evidence="7" type="ORF">CLORY_36330</name>
</gene>
<evidence type="ECO:0000256" key="2">
    <source>
        <dbReference type="ARBA" id="ARBA00005695"/>
    </source>
</evidence>
<evidence type="ECO:0000313" key="7">
    <source>
        <dbReference type="EMBL" id="OPJ58403.1"/>
    </source>
</evidence>
<comment type="subcellular location">
    <subcellularLocation>
        <location evidence="1">Cell membrane</location>
        <topology evidence="1">Lipid-anchor</topology>
    </subcellularLocation>
</comment>
<name>A0A1V4IEM6_9CLOT</name>
<sequence>MIKFKRTFTLITSLLIAASVFTSCTGNNSKSSSSKKSESVLNIAGFSEDPGTADAQKRTDTYLMPLNLYDRLVETETVDGKPKQVPSLATKWDVSSNGLIYTFHLKKGIKFTNGEEFKADDVLFTFDRMLDPKTKALNTNFLDMIKGAKARMSGKANSVSGIKVLDDYTIKITLDKPFAPFIADLATPACSIYNRKATEAAGSKFGTSPSTTVGTGPFKIKSWKLNSQITLVPNKNYFKGAPKLFQLNIKVVPDAETQKMMFETGRLDVLDLDNVSSQAKYFQTSPKWKNHIVSGQRVGINYYALNEKFKPLDNVKVRKAIEYAIDRKTILEKIQNGNGQLENGIMPHGLDGFNANLPEIEYNKTKAKQLLKEAGYPNGFTMEIAQDTDSPNTLKLNQTVQAMLADVGIKVKIKQIDDSTYYATRAKGLLPTYTSEWAADYNDPDNFIYTFFAKDNSFARSFNYKNKAVFNKVEEARKITDQSARIKLYQDIEKTIVNDDVAWIPLYSRTKMFVIQPYVKSFNVAWNGWGDMKYSDVTVK</sequence>
<dbReference type="InterPro" id="IPR030678">
    <property type="entry name" value="Peptide/Ni-bd"/>
</dbReference>
<dbReference type="Gene3D" id="3.90.76.10">
    <property type="entry name" value="Dipeptide-binding Protein, Domain 1"/>
    <property type="match status" value="1"/>
</dbReference>